<dbReference type="PANTHER" id="PTHR36454">
    <property type="entry name" value="LMO2823 PROTEIN"/>
    <property type="match status" value="1"/>
</dbReference>
<dbReference type="EMBL" id="CAJZBQ010000019">
    <property type="protein sequence ID" value="CAG9317957.1"/>
    <property type="molecule type" value="Genomic_DNA"/>
</dbReference>
<dbReference type="Gene3D" id="3.40.33.10">
    <property type="entry name" value="CAP"/>
    <property type="match status" value="1"/>
</dbReference>
<gene>
    <name evidence="2" type="ORF">BSTOLATCC_MIC20262</name>
</gene>
<organism evidence="2 3">
    <name type="scientific">Blepharisma stoltei</name>
    <dbReference type="NCBI Taxonomy" id="1481888"/>
    <lineage>
        <taxon>Eukaryota</taxon>
        <taxon>Sar</taxon>
        <taxon>Alveolata</taxon>
        <taxon>Ciliophora</taxon>
        <taxon>Postciliodesmatophora</taxon>
        <taxon>Heterotrichea</taxon>
        <taxon>Heterotrichida</taxon>
        <taxon>Blepharismidae</taxon>
        <taxon>Blepharisma</taxon>
    </lineage>
</organism>
<feature type="domain" description="SCP" evidence="1">
    <location>
        <begin position="413"/>
        <end position="544"/>
    </location>
</feature>
<keyword evidence="3" id="KW-1185">Reference proteome</keyword>
<accession>A0AAU9J340</accession>
<dbReference type="Proteomes" id="UP001162131">
    <property type="component" value="Unassembled WGS sequence"/>
</dbReference>
<reference evidence="2" key="1">
    <citation type="submission" date="2021-09" db="EMBL/GenBank/DDBJ databases">
        <authorList>
            <consortium name="AG Swart"/>
            <person name="Singh M."/>
            <person name="Singh A."/>
            <person name="Seah K."/>
            <person name="Emmerich C."/>
        </authorList>
    </citation>
    <scope>NUCLEOTIDE SEQUENCE</scope>
    <source>
        <strain evidence="2">ATCC30299</strain>
    </source>
</reference>
<dbReference type="CDD" id="cd05379">
    <property type="entry name" value="CAP_bacterial"/>
    <property type="match status" value="1"/>
</dbReference>
<dbReference type="InterPro" id="IPR035940">
    <property type="entry name" value="CAP_sf"/>
</dbReference>
<evidence type="ECO:0000313" key="2">
    <source>
        <dbReference type="EMBL" id="CAG9317957.1"/>
    </source>
</evidence>
<comment type="caution">
    <text evidence="2">The sequence shown here is derived from an EMBL/GenBank/DDBJ whole genome shotgun (WGS) entry which is preliminary data.</text>
</comment>
<protein>
    <recommendedName>
        <fullName evidence="1">SCP domain-containing protein</fullName>
    </recommendedName>
</protein>
<dbReference type="InterPro" id="IPR008323">
    <property type="entry name" value="UCP033563"/>
</dbReference>
<evidence type="ECO:0000313" key="3">
    <source>
        <dbReference type="Proteomes" id="UP001162131"/>
    </source>
</evidence>
<dbReference type="SUPFAM" id="SSF55797">
    <property type="entry name" value="PR-1-like"/>
    <property type="match status" value="1"/>
</dbReference>
<dbReference type="PANTHER" id="PTHR36454:SF1">
    <property type="entry name" value="DUF1015 DOMAIN-CONTAINING PROTEIN"/>
    <property type="match status" value="1"/>
</dbReference>
<evidence type="ECO:0000259" key="1">
    <source>
        <dbReference type="Pfam" id="PF00188"/>
    </source>
</evidence>
<dbReference type="AlphaFoldDB" id="A0AAU9J340"/>
<dbReference type="Pfam" id="PF06245">
    <property type="entry name" value="DUF1015"/>
    <property type="match status" value="1"/>
</dbReference>
<proteinExistence type="predicted"/>
<dbReference type="InterPro" id="IPR014044">
    <property type="entry name" value="CAP_dom"/>
</dbReference>
<sequence>MVKIRPFKGYVVDPSIAHRLIAPPYDVLDSDEARIMAHGNEASFLHCNKPEIDLPEDVDVYSDIVYQTGHKNLQAFIANHWLIQEPEELIYIYAQTMNGRIQYGILAGASVDDYENGRIKRHELTRKKKEEDRTKLTDIQGANVGPVFLTYPASEEIDSVVSSVIARNAFADVTTDDGIRHTLWKCTSEESAVLVNCFENIPFTYIADGHHRSASAFNVGKLRQERAKAAGQEITGNEDFNYFMALHYPHNQLKIFDYNRVLRDLNGLTPEQFLTALRENFDVYDISERAPPAKHHYSLYLNGKWIGLRIKPEKIIGTDPVSNLDSFLLTQLCLAPILGIEDLTTSERIDFVGGIRGLDELERRCDYTKLPTYQEMRQQIFNEINNARTSPQKFAERMENTLNLYKANKVKCRYGAEPLFTNEGTEAAKEAILELKSTEHMHALEWSDGLSKASQFFCNESGSQGLIGRNEGNQMSFADRIARFGHWSESIFEAIDYGSVDGFEVVCMLLADDGLSSRPHRKAILNPRFKTIGVGCAPHTKTKTIANVTLSEHFIENAQTEAVEVSHERIESIIINDEWPENALKLTCQVHKGCEGDKKMEIIKKTWTLADGSTIEAQEVHEETGTKKDCVAAIALYPVMIEEVMAIADAGQIMPPKSTWFEPKPRSGMVVNVFQH</sequence>
<name>A0AAU9J340_9CILI</name>
<dbReference type="Pfam" id="PF00188">
    <property type="entry name" value="CAP"/>
    <property type="match status" value="1"/>
</dbReference>